<accession>A0A0E9UNC6</accession>
<reference evidence="1" key="1">
    <citation type="submission" date="2014-11" db="EMBL/GenBank/DDBJ databases">
        <authorList>
            <person name="Amaro Gonzalez C."/>
        </authorList>
    </citation>
    <scope>NUCLEOTIDE SEQUENCE</scope>
</reference>
<proteinExistence type="predicted"/>
<organism evidence="1">
    <name type="scientific">Anguilla anguilla</name>
    <name type="common">European freshwater eel</name>
    <name type="synonym">Muraena anguilla</name>
    <dbReference type="NCBI Taxonomy" id="7936"/>
    <lineage>
        <taxon>Eukaryota</taxon>
        <taxon>Metazoa</taxon>
        <taxon>Chordata</taxon>
        <taxon>Craniata</taxon>
        <taxon>Vertebrata</taxon>
        <taxon>Euteleostomi</taxon>
        <taxon>Actinopterygii</taxon>
        <taxon>Neopterygii</taxon>
        <taxon>Teleostei</taxon>
        <taxon>Anguilliformes</taxon>
        <taxon>Anguillidae</taxon>
        <taxon>Anguilla</taxon>
    </lineage>
</organism>
<dbReference type="AlphaFoldDB" id="A0A0E9UNC6"/>
<evidence type="ECO:0000313" key="1">
    <source>
        <dbReference type="EMBL" id="JAH67251.1"/>
    </source>
</evidence>
<protein>
    <submittedName>
        <fullName evidence="1">Uncharacterized protein</fullName>
    </submittedName>
</protein>
<reference evidence="1" key="2">
    <citation type="journal article" date="2015" name="Fish Shellfish Immunol.">
        <title>Early steps in the European eel (Anguilla anguilla)-Vibrio vulnificus interaction in the gills: Role of the RtxA13 toxin.</title>
        <authorList>
            <person name="Callol A."/>
            <person name="Pajuelo D."/>
            <person name="Ebbesson L."/>
            <person name="Teles M."/>
            <person name="MacKenzie S."/>
            <person name="Amaro C."/>
        </authorList>
    </citation>
    <scope>NUCLEOTIDE SEQUENCE</scope>
</reference>
<name>A0A0E9UNC6_ANGAN</name>
<dbReference type="EMBL" id="GBXM01041326">
    <property type="protein sequence ID" value="JAH67251.1"/>
    <property type="molecule type" value="Transcribed_RNA"/>
</dbReference>
<sequence length="57" mass="6664">MKIKMERCPLAYLIQYGVSVCPWIRGMRKSTPFTNARSFHKRPTNDGSHNLCFPHQI</sequence>